<dbReference type="PANTHER" id="PTHR33112">
    <property type="entry name" value="DOMAIN PROTEIN, PUTATIVE-RELATED"/>
    <property type="match status" value="1"/>
</dbReference>
<name>A0A9P5NXJ8_GYMJU</name>
<dbReference type="Pfam" id="PF06985">
    <property type="entry name" value="HET"/>
    <property type="match status" value="1"/>
</dbReference>
<protein>
    <submittedName>
        <fullName evidence="2">Heterokaryon incompatibility protein-domain-containing protein</fullName>
    </submittedName>
</protein>
<dbReference type="OrthoDB" id="5125733at2759"/>
<evidence type="ECO:0000313" key="3">
    <source>
        <dbReference type="Proteomes" id="UP000724874"/>
    </source>
</evidence>
<evidence type="ECO:0000259" key="1">
    <source>
        <dbReference type="Pfam" id="PF06985"/>
    </source>
</evidence>
<dbReference type="PANTHER" id="PTHR33112:SF16">
    <property type="entry name" value="HETEROKARYON INCOMPATIBILITY DOMAIN-CONTAINING PROTEIN"/>
    <property type="match status" value="1"/>
</dbReference>
<gene>
    <name evidence="2" type="ORF">CPB84DRAFT_1842750</name>
</gene>
<dbReference type="Proteomes" id="UP000724874">
    <property type="component" value="Unassembled WGS sequence"/>
</dbReference>
<sequence length="391" mass="44474">MLDRHIRTHDKCPKPIETSSLPDRVIDCSNIQRPELVITNNVPGVYATLSYVWGRNQYLVSTARNVDFFVKDAFDIKLFPPTIQHVLISAHNWGMRYLWINALCILQDSADDKGRQISQMHKIYTNAHFAIIAACANGVDEGFLQDRPARIPSEMIGYDVTQMYHDEMEPVNYRGWCLQERVLSKRSFIFAADTIKYYCQTEPVNIGDALCEPSTGPRLPEAFSSASAQDLSPEELMWARRSWLFMIWEYSRRSLSRPDEDKLNALAGIAEQYHHILRRSRYHAGLWEHTFLEDLVWQNIGAPTTGPPERSKVYRAPSWSWASVDRHTNMPSLESKLEPGAYDVGQCTVVECNVTLARQGSALAAVTAGYLKLEVFMHEATLEPGSDSSKN</sequence>
<comment type="caution">
    <text evidence="2">The sequence shown here is derived from an EMBL/GenBank/DDBJ whole genome shotgun (WGS) entry which is preliminary data.</text>
</comment>
<dbReference type="EMBL" id="JADNYJ010000007">
    <property type="protein sequence ID" value="KAF8910095.1"/>
    <property type="molecule type" value="Genomic_DNA"/>
</dbReference>
<dbReference type="InterPro" id="IPR010730">
    <property type="entry name" value="HET"/>
</dbReference>
<evidence type="ECO:0000313" key="2">
    <source>
        <dbReference type="EMBL" id="KAF8910095.1"/>
    </source>
</evidence>
<proteinExistence type="predicted"/>
<accession>A0A9P5NXJ8</accession>
<reference evidence="2" key="1">
    <citation type="submission" date="2020-11" db="EMBL/GenBank/DDBJ databases">
        <authorList>
            <consortium name="DOE Joint Genome Institute"/>
            <person name="Ahrendt S."/>
            <person name="Riley R."/>
            <person name="Andreopoulos W."/>
            <person name="LaButti K."/>
            <person name="Pangilinan J."/>
            <person name="Ruiz-duenas F.J."/>
            <person name="Barrasa J.M."/>
            <person name="Sanchez-Garcia M."/>
            <person name="Camarero S."/>
            <person name="Miyauchi S."/>
            <person name="Serrano A."/>
            <person name="Linde D."/>
            <person name="Babiker R."/>
            <person name="Drula E."/>
            <person name="Ayuso-Fernandez I."/>
            <person name="Pacheco R."/>
            <person name="Padilla G."/>
            <person name="Ferreira P."/>
            <person name="Barriuso J."/>
            <person name="Kellner H."/>
            <person name="Castanera R."/>
            <person name="Alfaro M."/>
            <person name="Ramirez L."/>
            <person name="Pisabarro A.G."/>
            <person name="Kuo A."/>
            <person name="Tritt A."/>
            <person name="Lipzen A."/>
            <person name="He G."/>
            <person name="Yan M."/>
            <person name="Ng V."/>
            <person name="Cullen D."/>
            <person name="Martin F."/>
            <person name="Rosso M.-N."/>
            <person name="Henrissat B."/>
            <person name="Hibbett D."/>
            <person name="Martinez A.T."/>
            <person name="Grigoriev I.V."/>
        </authorList>
    </citation>
    <scope>NUCLEOTIDE SEQUENCE</scope>
    <source>
        <strain evidence="2">AH 44721</strain>
    </source>
</reference>
<dbReference type="AlphaFoldDB" id="A0A9P5NXJ8"/>
<organism evidence="2 3">
    <name type="scientific">Gymnopilus junonius</name>
    <name type="common">Spectacular rustgill mushroom</name>
    <name type="synonym">Gymnopilus spectabilis subsp. junonius</name>
    <dbReference type="NCBI Taxonomy" id="109634"/>
    <lineage>
        <taxon>Eukaryota</taxon>
        <taxon>Fungi</taxon>
        <taxon>Dikarya</taxon>
        <taxon>Basidiomycota</taxon>
        <taxon>Agaricomycotina</taxon>
        <taxon>Agaricomycetes</taxon>
        <taxon>Agaricomycetidae</taxon>
        <taxon>Agaricales</taxon>
        <taxon>Agaricineae</taxon>
        <taxon>Hymenogastraceae</taxon>
        <taxon>Gymnopilus</taxon>
    </lineage>
</organism>
<keyword evidence="3" id="KW-1185">Reference proteome</keyword>
<feature type="domain" description="Heterokaryon incompatibility" evidence="1">
    <location>
        <begin position="46"/>
        <end position="180"/>
    </location>
</feature>